<comment type="caution">
    <text evidence="1">The sequence shown here is derived from an EMBL/GenBank/DDBJ whole genome shotgun (WGS) entry which is preliminary data.</text>
</comment>
<proteinExistence type="predicted"/>
<accession>A0ACC1QTE8</accession>
<dbReference type="EMBL" id="JANAKD010000743">
    <property type="protein sequence ID" value="KAJ3489328.1"/>
    <property type="molecule type" value="Genomic_DNA"/>
</dbReference>
<reference evidence="1" key="1">
    <citation type="submission" date="2022-07" db="EMBL/GenBank/DDBJ databases">
        <title>Genome Sequence of Lecanicillium saksenae.</title>
        <authorList>
            <person name="Buettner E."/>
        </authorList>
    </citation>
    <scope>NUCLEOTIDE SEQUENCE</scope>
    <source>
        <strain evidence="1">VT-O1</strain>
    </source>
</reference>
<protein>
    <submittedName>
        <fullName evidence="1">Uncharacterized protein</fullName>
    </submittedName>
</protein>
<keyword evidence="2" id="KW-1185">Reference proteome</keyword>
<sequence length="543" mass="58146">MAATQEQLLEKFLEPIQIDLDTCHALTTRFYDCFKALAANPTDQFLPTPISDAILRPIAETGCGRNLAIDIGGTNLRVGFIELLGKQETQVKPNGTNGINGTNGTNGVNGTTNGTNGTTHTNGASHASPARIRRLFEKSWPIDNQLKDDNADALFRWIGKHIAEVVGDAYQELGLCSTEPLPMGVTFSFPSQQHSLAEATVTSMGKGFTIAPNTDLGASLAKGYAESKPSHLPDIKVTAISNDSVSTLVSFIYNFGGSEHQRASMGLILGTGSNATVPLKLSLLHQSKWPKNINVLDGESLSNVKIAVNTEWSISGTAPPMRKLGLITPWDDQLSAQNEKPGFQPLEYMSAGRYLGELGRIMLVDYMVNTLQISKDKLPAGVLERHGLSTTFLSHFKPLEHGKLLASLCAEFPESTGKDGFVWTEHLAEALYRIAKAIEVRAAGIIAAGTLALLTLSEELPANATEAAATSKELGVGYTGGCIVHFQDYLADCQRFIDELMEKRFGNTSAFRVVLSPCHDGGITGAGILVSAASVSTKTEAAQ</sequence>
<evidence type="ECO:0000313" key="2">
    <source>
        <dbReference type="Proteomes" id="UP001148737"/>
    </source>
</evidence>
<name>A0ACC1QTE8_9HYPO</name>
<dbReference type="Proteomes" id="UP001148737">
    <property type="component" value="Unassembled WGS sequence"/>
</dbReference>
<gene>
    <name evidence="1" type="ORF">NLG97_g6019</name>
</gene>
<evidence type="ECO:0000313" key="1">
    <source>
        <dbReference type="EMBL" id="KAJ3489328.1"/>
    </source>
</evidence>
<organism evidence="1 2">
    <name type="scientific">Lecanicillium saksenae</name>
    <dbReference type="NCBI Taxonomy" id="468837"/>
    <lineage>
        <taxon>Eukaryota</taxon>
        <taxon>Fungi</taxon>
        <taxon>Dikarya</taxon>
        <taxon>Ascomycota</taxon>
        <taxon>Pezizomycotina</taxon>
        <taxon>Sordariomycetes</taxon>
        <taxon>Hypocreomycetidae</taxon>
        <taxon>Hypocreales</taxon>
        <taxon>Cordycipitaceae</taxon>
        <taxon>Lecanicillium</taxon>
    </lineage>
</organism>